<evidence type="ECO:0000313" key="1">
    <source>
        <dbReference type="EMBL" id="CAE0807564.1"/>
    </source>
</evidence>
<dbReference type="AlphaFoldDB" id="A0A7S4CWE0"/>
<dbReference type="EMBL" id="HBJA01052770">
    <property type="protein sequence ID" value="CAE0807564.1"/>
    <property type="molecule type" value="Transcribed_RNA"/>
</dbReference>
<name>A0A7S4CWE0_9EUGL</name>
<accession>A0A7S4CWE0</accession>
<organism evidence="1">
    <name type="scientific">Eutreptiella gymnastica</name>
    <dbReference type="NCBI Taxonomy" id="73025"/>
    <lineage>
        <taxon>Eukaryota</taxon>
        <taxon>Discoba</taxon>
        <taxon>Euglenozoa</taxon>
        <taxon>Euglenida</taxon>
        <taxon>Spirocuta</taxon>
        <taxon>Euglenophyceae</taxon>
        <taxon>Eutreptiales</taxon>
        <taxon>Eutreptiaceae</taxon>
        <taxon>Eutreptiella</taxon>
    </lineage>
</organism>
<protein>
    <submittedName>
        <fullName evidence="1">Uncharacterized protein</fullName>
    </submittedName>
</protein>
<gene>
    <name evidence="1" type="ORF">EGYM00163_LOCUS18693</name>
</gene>
<sequence length="183" mass="20608">MLRTPSVIHCTWPAFFCSIPTQWRITTSIGHKRNYMRTLIRNSPSIALRSAPPNTSDASYSETLHQALNKRHAHLRTALKDVTQWLHDHPIPNVDFLRPLSTCNPWNIPPSEYSTPAHQLTKLSFPKDPPKTNSRPRTAHNTCEAPSILHPYDPSSHTVPNTISAVPKLLSQTVAQNPVSKFV</sequence>
<proteinExistence type="predicted"/>
<reference evidence="1" key="1">
    <citation type="submission" date="2021-01" db="EMBL/GenBank/DDBJ databases">
        <authorList>
            <person name="Corre E."/>
            <person name="Pelletier E."/>
            <person name="Niang G."/>
            <person name="Scheremetjew M."/>
            <person name="Finn R."/>
            <person name="Kale V."/>
            <person name="Holt S."/>
            <person name="Cochrane G."/>
            <person name="Meng A."/>
            <person name="Brown T."/>
            <person name="Cohen L."/>
        </authorList>
    </citation>
    <scope>NUCLEOTIDE SEQUENCE</scope>
    <source>
        <strain evidence="1">CCMP1594</strain>
    </source>
</reference>